<dbReference type="InterPro" id="IPR006626">
    <property type="entry name" value="PbH1"/>
</dbReference>
<dbReference type="SUPFAM" id="SSF51126">
    <property type="entry name" value="Pectin lyase-like"/>
    <property type="match status" value="4"/>
</dbReference>
<keyword evidence="2" id="KW-0812">Transmembrane</keyword>
<dbReference type="Gene3D" id="1.10.510.10">
    <property type="entry name" value="Transferase(Phosphotransferase) domain 1"/>
    <property type="match status" value="1"/>
</dbReference>
<dbReference type="Proteomes" id="UP001281761">
    <property type="component" value="Unassembled WGS sequence"/>
</dbReference>
<dbReference type="EMBL" id="JARBJD010000258">
    <property type="protein sequence ID" value="KAK2945496.1"/>
    <property type="molecule type" value="Genomic_DNA"/>
</dbReference>
<dbReference type="SUPFAM" id="SSF56112">
    <property type="entry name" value="Protein kinase-like (PK-like)"/>
    <property type="match status" value="1"/>
</dbReference>
<keyword evidence="5" id="KW-1185">Reference proteome</keyword>
<name>A0ABQ9X123_9EUKA</name>
<evidence type="ECO:0000259" key="3">
    <source>
        <dbReference type="PROSITE" id="PS50011"/>
    </source>
</evidence>
<feature type="region of interest" description="Disordered" evidence="1">
    <location>
        <begin position="4539"/>
        <end position="4562"/>
    </location>
</feature>
<feature type="compositionally biased region" description="Low complexity" evidence="1">
    <location>
        <begin position="4809"/>
        <end position="4821"/>
    </location>
</feature>
<evidence type="ECO:0000313" key="4">
    <source>
        <dbReference type="EMBL" id="KAK2945496.1"/>
    </source>
</evidence>
<evidence type="ECO:0000256" key="2">
    <source>
        <dbReference type="SAM" id="Phobius"/>
    </source>
</evidence>
<feature type="compositionally biased region" description="Acidic residues" evidence="1">
    <location>
        <begin position="4547"/>
        <end position="4562"/>
    </location>
</feature>
<dbReference type="InterPro" id="IPR001245">
    <property type="entry name" value="Ser-Thr/Tyr_kinase_cat_dom"/>
</dbReference>
<feature type="region of interest" description="Disordered" evidence="1">
    <location>
        <begin position="4756"/>
        <end position="4845"/>
    </location>
</feature>
<comment type="caution">
    <text evidence="4">The sequence shown here is derived from an EMBL/GenBank/DDBJ whole genome shotgun (WGS) entry which is preliminary data.</text>
</comment>
<accession>A0ABQ9X123</accession>
<gene>
    <name evidence="4" type="ORF">BLNAU_19569</name>
</gene>
<dbReference type="InterPro" id="IPR000719">
    <property type="entry name" value="Prot_kinase_dom"/>
</dbReference>
<evidence type="ECO:0000313" key="5">
    <source>
        <dbReference type="Proteomes" id="UP001281761"/>
    </source>
</evidence>
<evidence type="ECO:0000256" key="1">
    <source>
        <dbReference type="SAM" id="MobiDB-lite"/>
    </source>
</evidence>
<reference evidence="4 5" key="1">
    <citation type="journal article" date="2022" name="bioRxiv">
        <title>Genomics of Preaxostyla Flagellates Illuminates Evolutionary Transitions and the Path Towards Mitochondrial Loss.</title>
        <authorList>
            <person name="Novak L.V.F."/>
            <person name="Treitli S.C."/>
            <person name="Pyrih J."/>
            <person name="Halakuc P."/>
            <person name="Pipaliya S.V."/>
            <person name="Vacek V."/>
            <person name="Brzon O."/>
            <person name="Soukal P."/>
            <person name="Eme L."/>
            <person name="Dacks J.B."/>
            <person name="Karnkowska A."/>
            <person name="Elias M."/>
            <person name="Hampl V."/>
        </authorList>
    </citation>
    <scope>NUCLEOTIDE SEQUENCE [LARGE SCALE GENOMIC DNA]</scope>
    <source>
        <strain evidence="4">NAU3</strain>
        <tissue evidence="4">Gut</tissue>
    </source>
</reference>
<dbReference type="PANTHER" id="PTHR31318:SF2">
    <property type="entry name" value="PECTIN LYASE-LIKE FAMILY PROTEIN-RELATED"/>
    <property type="match status" value="1"/>
</dbReference>
<keyword evidence="2" id="KW-0472">Membrane</keyword>
<dbReference type="Pfam" id="PF07714">
    <property type="entry name" value="PK_Tyr_Ser-Thr"/>
    <property type="match status" value="1"/>
</dbReference>
<dbReference type="PROSITE" id="PS50011">
    <property type="entry name" value="PROTEIN_KINASE_DOM"/>
    <property type="match status" value="1"/>
</dbReference>
<sequence>MTGGSSNRASLATLTSTGSISLSDITLKGTHTQLPGIFVIATIGTLSVSDITITNLNLTYGCFRITNGASFEANNILLKNTSNANSGTLVNSTYGKQLIVKNSDFSNAYASNEGTIVNQFRPGDYALIENCTFSNTTSINVGGALSIRDMQHLKIHLCTFFRCHSKSHSGAIHCVNETMLTVTNCSFRECSASGYHGTGAFIVEWVAACYVAYNNFTSCFATTGNGGAMTVWWRNENHTTTAADYKIEYCYFRNNTAAGYANDVYSDANFSIYVNDKTFHECYSFSDQHKVILAYENGAKITQPHWLPYTFINVTTVPGAGVDDEWCEYPTHVCQTVLWACSLCVQKEANLTYAHRTVQLLDGVHSSPQIDVGTRNLTIRGLNINADGSMASQLVAEELEMPLFKVGTIGNLTLQRMKISVDGSSYNTHYLEVNQGWVTLFQLHVTMSTNLQPIFVATNAYFAIRESVVFDINSDTPQALIVPVTGKATKSELHLEQATFTRINNKQATPGIVTVTDGAASTVRSCLFEGISLINGTCLGITGAGSILIESTLFSHLHSELTSPAFVCVCSNKYSYQLKDSRFLRCTSSVDSIANFTLPTSSGSVTVSNCLFEGNTAQDSNDLTLSSAQGSSKAITPTFVNSSSVSYVNHLTYAGLTLNEKIPFPSVIYVTKDGIDKPFCWSELYGCLTLKNTTDVIGYPFESKISVGPGEFSESIVDLRNRTATIFGSGQTTILRPSRASSGKLVTVNRGSLSVSSFRFLLSSNSASVVFFDSTDSDLTISDSVVQNGEYATVSYSFISAVHTVLSLQNVHFSAVAFTGVPLLDGTSLVSCSVEECLFTDCSTTASSLLSIELSSGSGAAITNSNFSVSSGQDRIITAVVPLNTPFRVDGSLFELTPGIATGNEISLKGSFSKNDVSVTESYSISSDKPHMIAPFVIPFLPTVIVSTTGSTDRFCWANTPSGCSSLSEILSRHGTGAVTTFAVKTGSYSENTLVVQQKTIKVIGESTNAVISFTDVTSTKVNGGSLILTTLTFRKSSLTPITFVVEQSSDVFTLNSITFDLTSTASTTALIDVHSAIDIDFSHTCVKQTSLAMSSNSIFSFDSDKLFTFSEYVFPTITAGRFITSEYSSDLSVSQTTMTSLSSTLDGCSINFVSSGSLTLDEITFSGSQSNPSSKMAAVFAKSGSVLITNSRFVDLSCNQGALVADSFKSFVVRSSTFIRCSSSSTHSATIMLTGTPSASPTISIDHCRFDSSSSGSSGKDFFASNTVMPYLSLSSFAESYSISNLDHVEIVSQPVNHSLWIPFPSLFVNVAGQDVDECQWNEVKCLTIAKATSYIYQKDADGQNYERTVQVDDGTYSEGQISISGQAVIVLGNVEDKTSVIVKPSGSALSLFSVTQSSTITIDSIVFQHDSPAVTLFTMSGTSLTLNNIAITKATTSAISAPVFSLTNGQTTLNGVSIDLDTFAAQPIFSASSTASLSASHLEFSKLTHQGGSASVCEWASTGSCQISHSSFVECVGTETGVIHVSSGSVSLTSCRFARCSSRNGGGAITATESSGKPFTLTLEDCFFEKNTKGVEEVDVSVTKAASTVTVNECYSVSEIPILVNNAASSLIPHVAWPIVLETANDDDIFCWKNETACQSVEHGVDLCILSTPFTVQLTAGQFNEKSVAVGHKKAIVKGTLTDGDVNSVIFDAREDITLQPALIVVDDGELTIQDLQMNKVASTHLSALLQMTGSGVLSVSNIAIIPPNSATTAVLHSLLDIQNGVFTITSLNPRFYKVSSESALVLSPTHDSIITSSSFRNLDTLSADAGAVKAIIKNARTLTITDTAFRACTAVNGFGGGLQLVCEGTGSFLLNAIEFINNDALSGVNLFVVAPSLRNVITFDTLKFIAPSSVFTKTDIALMRGYTNGDTTDAIPLVLYLMSIGSDAYSDGTDGVDKTLCGFSIYPCQSISNSHQLLIENGTKTNGKLDPVTIHLVSPVSLNTPIHPSDHDLTITGNTINVERNAELRVNTATASLTVSDVSFVFPLTSDLQSSLVSLESGTITLTDCQFTSQSSGVTATIPTSLVSVLSGTCMISDGSAFSRLSLSQPAIRQAGGTLSVQSTSVQQMTLASPFLSLERETTTLTSVVVEDIALTDSTFIASSADSVSILSSTFRSVTNTFGNGSVLHATVGPGQSLVISDGTAAACSTTGCGGVFFVHLSGTGQFTLTGTSETRGIEFSGNTAVEDSSKGTRTGLGGCLYLLLADNAKQYKLEKASFLSRGATDLGTYVMLEFDSDTSSTISVDEVIINIPYDQTLFHLYQVYNRKVSDFRPLVLYLLQLTKGYMNEVKGVDNELCGFDEYRCLSLPFMVQQLVKRSSDASSHVFSVFVTGDCLMNNSITFSDFRITVSPDSKSESDLTLVEGGFNMNNGQFIVLSTSGATSSTTVGLSKLGLVWSNTVQNFATIDIGLLEIVNCGITMQQPSIVNTQPMCVVSGGTIVVENCVFNFNQKSAGSFFSTTAGAINLAGCSFGNATLTDALIKGTGNLNILTSTFDSLTSASAVSFTVNPSQTLKITGDSKQSEFKNIQSSQNGGAVSATLLGTATVIIEYTTFTNCGSSQNGGAVYLDLSQRTTGVYSVDHLTFGKDSSANQCGEGKRGRDICVVSPVLPTVITTTRFEGSYEPSAEKLTATVLSGLWGTKKDGTDEVNMGTLYYHLVPYTSGDLFVNGQQGFDYETCGLAPLPCKTLNHGYTHMKLGSTLYLQSSCALTSDLESQDGETAITSNVLPVASVTVDGSRCISVKSGSLSLLSLNVIVPSTINQPIFAVKGGILVLTENVAIQNIHTDNLHTSSLFTVEAGSLIMKGSSLSFSLPLTLDSSPLISQQQGKVHLQGCKIENVKRQTGNGAVISAFIPEFSSLIIESCSFVSCVAQNGAGGAISAEIDDNGELIMNGTTPNVFTSCSASTLGGSIHIKTEWKPPVLSSLTFVPPASPTAIGTNIFIESLQLSKIVIPTSFAFLTATTFDESHLDLYRGYNNKNASDAIPLVLYLMDVTESYVGSSGTDSGMCGFEIYPCKSVGTAAAMAIANSTQKSTQKFQVVVKDSGIHYTTITVSGYALTLTSSNPSGTVSVTDGHFVIPSTAKTAGLKIESLTLAWTQKESLFLQQSTGTVDISKSTFTFAQTALFDSSLISVTGGELSLTQVTASFNSGTISTFLSVSSKATVTNCEFGSASLSDSFITGHGMISVQGGSFSSLKGRTDARTVTTTVGKDESFRLGFDVAQTTFSACSSTSNGGALSIIGTSNGIIAVTNVLFKKCSTSAFGGAAWIDIRTLSSAGSFSVLSCSFGQGTEANSCASTEKGLDIFVLTSDTARDAAPAVWTGSYNAVPSNTKFYTASEKESIWIGIEDSTFVVPYASLLHLIYPYPSGTLFIHPSVDANHKFCGHTYLPCSSIDFGYPLLISPNMAASFQADSSWTDLVRSIDGETLITSTGQNTVSFKENGQFVVVEDSSVTLSAIVFKLGSATSAPTSFKVDGGSLLNGAFDINSGSLSLQGLSFNFNIPLSLEASLIIHTGGYLLMSGLTIGNISQSNGNGSVLSSTITPESSLTILSTHIESCSSTGFGGAIHLSFDSADSYEFYFEELTFGDEETTGIRGRHIYVHGPHLKSFVEASKWTSYPIAAINQQHVLESLWGDDLAEVNTSLKSCTLLPFFFRPTHTLNVGEAHFDHIMCGSDDYPCSTLQHTVERMTVQEEINSVTISQSVHLKKTVTCPPIKLSISGWGAKFTVGNDGSMLIPSTSGVEISYVSLHLTTTSSRSKPVFAVYGSITLNQVQIGESTLRSISTPIIVAETGSSMILRSGGCANLSSSASALFQSKEETTTTVTSQGFSGLSLTGSDGSVFRFVRGITQLTDLTFESISSTNGNGAVANFEIDERSVVSLNLITFNTVSSSKGLGGSLFFSFSAVPNSLVLNGLTFVESSARSGSCIFFTAKDLATVTTSDVFQFIPENTVFTKSHLNLYRGYNNSNTTDAIPLVLYLTKMGQTAFVDSQTGRDVGKCGFSIYPCSQVHTASTHLVEEADVETENQTFEIQISDCSQRVFGELEAQNYIVTHQDKSRTSSNKLSFDDNGCVAIGHSAFHSRTVSFDQLTLVLSSTHSVGTFFSIASGSVSFNSCLLNAGTSLPSSLIDMTGGNLSVYSLLLSNTKASVPLFSLRSFTSVSISSVSIQSVTAETLIFASSSGSDSFSLSDSEFVGTGDSFDQDTSDVCSWSNGFVHINRTSAVITNCSFSNLSQGALSIETSATTISNSKFSENTVGNPDYSTPRRNIRCDKLANLTLSSIKSLDGTTESPSTWIDTHSGSCSVFFDSGARNMAPLFVPTVSAMTSNEKKDLLSVEITGTTFVPCGLAFEIFEYNQTTKKEGQKETITLNMSTLEWNESRIAFSFNQSRTLTVVYMDKELWGRLRYGTELSQRTAQFFLKLSSQAKMAEANTKNWNWLIPLIISLTILATVAAIILALVLRRRKKKEIEEDETKQMNRPAPLSFAFDPSGGALTPGEYPKAEQWGDDDEDYDYDSEDDDIKDEDKMEVMMSSYPFEMKVMNRQNTLYSQVHFSNIRFPAALEHVYVIASGLIHLSEKNPNHPVFKYLTSHAIVIEGNGNIGLNLNEESLSQQKLDCIRWQAPEVSDTHQPDAKSMVFSLGLVLFEMVTGELPYPELDASGAQRAIRAKQLPAIDLVDDEAVVKVLNLMLTFDPAERPSLASVQAMITSGTLASPMQPLGTARTRRSRRGFINSPSARSPLIGSSPLGTRRQAYTAQSPLLKRSSLGMRSPMGRRSPMMKGTEMSQMNSLKSPRMPRSMKMTPNVGKSRLRDLIADLKTPRISVTLEKQLPPVAEHPKVVNDKWYDAKHDITWARQPTASLSLTASRPAPFPFHVPEDNMYKPKHDVVEKKLGKRISLGKQAGRDLTTDTKPLNDKFYSTDNQHKHHLNSTSFVTHSNPRQLTAGNLANDLDFVISHADRQCAQIDRLLAQYSDTFQTTGFSTP</sequence>
<dbReference type="PANTHER" id="PTHR31318">
    <property type="entry name" value="EXPRESSED PROTEIN-RELATED"/>
    <property type="match status" value="1"/>
</dbReference>
<protein>
    <recommendedName>
        <fullName evidence="3">Protein kinase domain-containing protein</fullName>
    </recommendedName>
</protein>
<dbReference type="InterPro" id="IPR011009">
    <property type="entry name" value="Kinase-like_dom_sf"/>
</dbReference>
<feature type="domain" description="Protein kinase" evidence="3">
    <location>
        <begin position="4438"/>
        <end position="4749"/>
    </location>
</feature>
<dbReference type="SMART" id="SM00710">
    <property type="entry name" value="PbH1"/>
    <property type="match status" value="12"/>
</dbReference>
<keyword evidence="2" id="KW-1133">Transmembrane helix</keyword>
<organism evidence="4 5">
    <name type="scientific">Blattamonas nauphoetae</name>
    <dbReference type="NCBI Taxonomy" id="2049346"/>
    <lineage>
        <taxon>Eukaryota</taxon>
        <taxon>Metamonada</taxon>
        <taxon>Preaxostyla</taxon>
        <taxon>Oxymonadida</taxon>
        <taxon>Blattamonas</taxon>
    </lineage>
</organism>
<feature type="transmembrane region" description="Helical" evidence="2">
    <location>
        <begin position="4480"/>
        <end position="4503"/>
    </location>
</feature>
<proteinExistence type="predicted"/>
<dbReference type="InterPro" id="IPR011050">
    <property type="entry name" value="Pectin_lyase_fold/virulence"/>
</dbReference>